<dbReference type="EMBL" id="ABWL02000008">
    <property type="protein sequence ID" value="EFE08379.1"/>
    <property type="molecule type" value="Genomic_DNA"/>
</dbReference>
<reference evidence="1 2" key="1">
    <citation type="submission" date="2010-02" db="EMBL/GenBank/DDBJ databases">
        <authorList>
            <person name="Weinstock G."/>
            <person name="Sodergren E."/>
            <person name="Clifton S."/>
            <person name="Fulton L."/>
            <person name="Fulton B."/>
            <person name="Courtney L."/>
            <person name="Fronick C."/>
            <person name="Harrison M."/>
            <person name="Strong C."/>
            <person name="Farmer C."/>
            <person name="Delahaunty K."/>
            <person name="Markovic C."/>
            <person name="Hall O."/>
            <person name="Minx P."/>
            <person name="Tomlinson C."/>
            <person name="Mitreva M."/>
            <person name="Nelson J."/>
            <person name="Hou S."/>
            <person name="Wollam A."/>
            <person name="Pepin K.H."/>
            <person name="Johnson M."/>
            <person name="Bhonagiri V."/>
            <person name="Zhang X."/>
            <person name="Suruliraj S."/>
            <person name="Warren W."/>
            <person name="Chinwalla A."/>
            <person name="Mardis E.R."/>
            <person name="Wilson R.K."/>
        </authorList>
    </citation>
    <scope>NUCLEOTIDE SEQUENCE [LARGE SCALE GENOMIC DNA]</scope>
    <source>
        <strain evidence="1 2">ATCC 29220</strain>
    </source>
</reference>
<accession>D4BCP3</accession>
<protein>
    <submittedName>
        <fullName evidence="1">Uncharacterized protein</fullName>
    </submittedName>
</protein>
<proteinExistence type="predicted"/>
<evidence type="ECO:0000313" key="2">
    <source>
        <dbReference type="Proteomes" id="UP000003880"/>
    </source>
</evidence>
<comment type="caution">
    <text evidence="1">The sequence shown here is derived from an EMBL/GenBank/DDBJ whole genome shotgun (WGS) entry which is preliminary data.</text>
</comment>
<dbReference type="Proteomes" id="UP000003880">
    <property type="component" value="Unassembled WGS sequence"/>
</dbReference>
<name>D4BCP3_9ENTR</name>
<organism evidence="1 2">
    <name type="scientific">Citrobacter youngae ATCC 29220</name>
    <dbReference type="NCBI Taxonomy" id="500640"/>
    <lineage>
        <taxon>Bacteria</taxon>
        <taxon>Pseudomonadati</taxon>
        <taxon>Pseudomonadota</taxon>
        <taxon>Gammaproteobacteria</taxon>
        <taxon>Enterobacterales</taxon>
        <taxon>Enterobacteriaceae</taxon>
        <taxon>Citrobacter</taxon>
        <taxon>Citrobacter freundii complex</taxon>
    </lineage>
</organism>
<evidence type="ECO:0000313" key="1">
    <source>
        <dbReference type="EMBL" id="EFE08379.1"/>
    </source>
</evidence>
<gene>
    <name evidence="1" type="ORF">CIT292_08257</name>
</gene>
<dbReference type="HOGENOM" id="CLU_3151043_0_0_6"/>
<dbReference type="AlphaFoldDB" id="D4BCP3"/>
<sequence length="48" mass="5466">MWSDVARICVNRPFQKKYAAPGRFISGEKLYALPTARQYAIANANSYQ</sequence>